<proteinExistence type="predicted"/>
<protein>
    <submittedName>
        <fullName evidence="2">Uncharacterized protein</fullName>
    </submittedName>
</protein>
<organism evidence="2 3">
    <name type="scientific">Lacipirellula parvula</name>
    <dbReference type="NCBI Taxonomy" id="2650471"/>
    <lineage>
        <taxon>Bacteria</taxon>
        <taxon>Pseudomonadati</taxon>
        <taxon>Planctomycetota</taxon>
        <taxon>Planctomycetia</taxon>
        <taxon>Pirellulales</taxon>
        <taxon>Lacipirellulaceae</taxon>
        <taxon>Lacipirellula</taxon>
    </lineage>
</organism>
<dbReference type="KEGG" id="lpav:PLANPX_3267"/>
<accession>A0A5K7XBB9</accession>
<keyword evidence="3" id="KW-1185">Reference proteome</keyword>
<name>A0A5K7XBB9_9BACT</name>
<dbReference type="AlphaFoldDB" id="A0A5K7XBB9"/>
<evidence type="ECO:0000256" key="1">
    <source>
        <dbReference type="SAM" id="MobiDB-lite"/>
    </source>
</evidence>
<feature type="region of interest" description="Disordered" evidence="1">
    <location>
        <begin position="114"/>
        <end position="167"/>
    </location>
</feature>
<sequence length="167" mass="18248">MKLPRFRLMALFIAVGAAALPLGWLQARRLNLKHQLVAFEGEGCKVSYQDNGLWITAPQVEVAMGRDQAGGMRIGSQSVSPAEAGERLTALHNQLRLLVVADKTIRIITTDERTGQKSDTTTYIGKGDGPTRIWFNEKASSSPTGRQRRAQRKKTGASQAPSSSEKN</sequence>
<feature type="compositionally biased region" description="Basic residues" evidence="1">
    <location>
        <begin position="146"/>
        <end position="155"/>
    </location>
</feature>
<dbReference type="Proteomes" id="UP000326837">
    <property type="component" value="Chromosome"/>
</dbReference>
<feature type="compositionally biased region" description="Polar residues" evidence="1">
    <location>
        <begin position="156"/>
        <end position="167"/>
    </location>
</feature>
<reference evidence="3" key="1">
    <citation type="submission" date="2019-10" db="EMBL/GenBank/DDBJ databases">
        <title>Lacipirellula parvula gen. nov., sp. nov., representing a lineage of planctomycetes widespread in freshwater anoxic habitats, and description of the family Lacipirellulaceae.</title>
        <authorList>
            <person name="Dedysh S.N."/>
            <person name="Kulichevskaya I.S."/>
            <person name="Beletsky A.V."/>
            <person name="Rakitin A.L."/>
            <person name="Mardanov A.V."/>
            <person name="Ivanova A.A."/>
            <person name="Saltykova V.X."/>
            <person name="Rijpstra W.I.C."/>
            <person name="Sinninghe Damste J.S."/>
            <person name="Ravin N.V."/>
        </authorList>
    </citation>
    <scope>NUCLEOTIDE SEQUENCE [LARGE SCALE GENOMIC DNA]</scope>
    <source>
        <strain evidence="3">PX69</strain>
    </source>
</reference>
<gene>
    <name evidence="2" type="ORF">PLANPX_3267</name>
</gene>
<evidence type="ECO:0000313" key="3">
    <source>
        <dbReference type="Proteomes" id="UP000326837"/>
    </source>
</evidence>
<evidence type="ECO:0000313" key="2">
    <source>
        <dbReference type="EMBL" id="BBO33655.1"/>
    </source>
</evidence>
<dbReference type="EMBL" id="AP021861">
    <property type="protein sequence ID" value="BBO33655.1"/>
    <property type="molecule type" value="Genomic_DNA"/>
</dbReference>